<comment type="caution">
    <text evidence="3">The sequence shown here is derived from an EMBL/GenBank/DDBJ whole genome shotgun (WGS) entry which is preliminary data.</text>
</comment>
<proteinExistence type="predicted"/>
<sequence length="248" mass="26940">MKIKSLLGIAVASVAFAPSLQSIPAWADGPKSAYDNGGTDASLDPGDERMTADEENQARQKDLSNAYHSGYVARAKEDAETYASLRDQLKSPAKQVQSHDVPPLPPAMPDDEALQAPVPVPQPHVAQRALPAQPGYQMVAQQPQYAPPPTRYQQAPVYAQAPVFESGPSNYPQPVYVQQAYAAPPPPAVQYVPVYPQEEVQEYPVQAVVQPVVAVASPIAYPVYRAGYWAGSFPRPYRQGPMIYQVSQ</sequence>
<evidence type="ECO:0008006" key="5">
    <source>
        <dbReference type="Google" id="ProtNLM"/>
    </source>
</evidence>
<feature type="chain" id="PRO_5046010042" description="DUF4148 domain-containing protein" evidence="2">
    <location>
        <begin position="28"/>
        <end position="248"/>
    </location>
</feature>
<evidence type="ECO:0000256" key="2">
    <source>
        <dbReference type="SAM" id="SignalP"/>
    </source>
</evidence>
<dbReference type="Proteomes" id="UP001629230">
    <property type="component" value="Unassembled WGS sequence"/>
</dbReference>
<evidence type="ECO:0000256" key="1">
    <source>
        <dbReference type="SAM" id="MobiDB-lite"/>
    </source>
</evidence>
<dbReference type="EMBL" id="JAQQEZ010000150">
    <property type="protein sequence ID" value="MFM0008606.1"/>
    <property type="molecule type" value="Genomic_DNA"/>
</dbReference>
<accession>A0ABW9B8R3</accession>
<evidence type="ECO:0000313" key="3">
    <source>
        <dbReference type="EMBL" id="MFM0008606.1"/>
    </source>
</evidence>
<feature type="compositionally biased region" description="Basic and acidic residues" evidence="1">
    <location>
        <begin position="46"/>
        <end position="62"/>
    </location>
</feature>
<dbReference type="RefSeq" id="WP_132378149.1">
    <property type="nucleotide sequence ID" value="NZ_JAQQEZ010000150.1"/>
</dbReference>
<organism evidence="3 4">
    <name type="scientific">Paraburkholderia dipogonis</name>
    <dbReference type="NCBI Taxonomy" id="1211383"/>
    <lineage>
        <taxon>Bacteria</taxon>
        <taxon>Pseudomonadati</taxon>
        <taxon>Pseudomonadota</taxon>
        <taxon>Betaproteobacteria</taxon>
        <taxon>Burkholderiales</taxon>
        <taxon>Burkholderiaceae</taxon>
        <taxon>Paraburkholderia</taxon>
    </lineage>
</organism>
<evidence type="ECO:0000313" key="4">
    <source>
        <dbReference type="Proteomes" id="UP001629230"/>
    </source>
</evidence>
<gene>
    <name evidence="3" type="ORF">PQR57_47990</name>
</gene>
<feature type="signal peptide" evidence="2">
    <location>
        <begin position="1"/>
        <end position="27"/>
    </location>
</feature>
<name>A0ABW9B8R3_9BURK</name>
<feature type="region of interest" description="Disordered" evidence="1">
    <location>
        <begin position="25"/>
        <end position="67"/>
    </location>
</feature>
<reference evidence="3 4" key="1">
    <citation type="journal article" date="2024" name="Chem. Sci.">
        <title>Discovery of megapolipeptins by genome mining of a Burkholderiales bacteria collection.</title>
        <authorList>
            <person name="Paulo B.S."/>
            <person name="Recchia M.J.J."/>
            <person name="Lee S."/>
            <person name="Fergusson C.H."/>
            <person name="Romanowski S.B."/>
            <person name="Hernandez A."/>
            <person name="Krull N."/>
            <person name="Liu D.Y."/>
            <person name="Cavanagh H."/>
            <person name="Bos A."/>
            <person name="Gray C.A."/>
            <person name="Murphy B.T."/>
            <person name="Linington R.G."/>
            <person name="Eustaquio A.S."/>
        </authorList>
    </citation>
    <scope>NUCLEOTIDE SEQUENCE [LARGE SCALE GENOMIC DNA]</scope>
    <source>
        <strain evidence="3 4">RL17-350-BIC-A</strain>
    </source>
</reference>
<protein>
    <recommendedName>
        <fullName evidence="5">DUF4148 domain-containing protein</fullName>
    </recommendedName>
</protein>
<keyword evidence="2" id="KW-0732">Signal</keyword>
<keyword evidence="4" id="KW-1185">Reference proteome</keyword>
<feature type="region of interest" description="Disordered" evidence="1">
    <location>
        <begin position="89"/>
        <end position="117"/>
    </location>
</feature>